<reference evidence="8 9" key="1">
    <citation type="submission" date="2018-08" db="EMBL/GenBank/DDBJ databases">
        <title>Genomic Encyclopedia of Archaeal and Bacterial Type Strains, Phase II (KMG-II): from individual species to whole genera.</title>
        <authorList>
            <person name="Goeker M."/>
        </authorList>
    </citation>
    <scope>NUCLEOTIDE SEQUENCE [LARGE SCALE GENOMIC DNA]</scope>
    <source>
        <strain evidence="8 9">DSM 45791</strain>
    </source>
</reference>
<evidence type="ECO:0000256" key="5">
    <source>
        <dbReference type="PROSITE-ProRule" id="PRU00169"/>
    </source>
</evidence>
<dbReference type="SUPFAM" id="SSF52172">
    <property type="entry name" value="CheY-like"/>
    <property type="match status" value="1"/>
</dbReference>
<dbReference type="GO" id="GO:0006355">
    <property type="term" value="P:regulation of DNA-templated transcription"/>
    <property type="evidence" value="ECO:0007669"/>
    <property type="project" value="InterPro"/>
</dbReference>
<keyword evidence="9" id="KW-1185">Reference proteome</keyword>
<dbReference type="InterPro" id="IPR001789">
    <property type="entry name" value="Sig_transdc_resp-reg_receiver"/>
</dbReference>
<evidence type="ECO:0000313" key="9">
    <source>
        <dbReference type="Proteomes" id="UP000256269"/>
    </source>
</evidence>
<evidence type="ECO:0000256" key="2">
    <source>
        <dbReference type="ARBA" id="ARBA00023015"/>
    </source>
</evidence>
<feature type="domain" description="HTH luxR-type" evidence="6">
    <location>
        <begin position="151"/>
        <end position="216"/>
    </location>
</feature>
<dbReference type="CDD" id="cd17535">
    <property type="entry name" value="REC_NarL-like"/>
    <property type="match status" value="1"/>
</dbReference>
<accession>A0A3E0GVZ7</accession>
<dbReference type="PROSITE" id="PS50110">
    <property type="entry name" value="RESPONSE_REGULATORY"/>
    <property type="match status" value="1"/>
</dbReference>
<dbReference type="InterPro" id="IPR058245">
    <property type="entry name" value="NreC/VraR/RcsB-like_REC"/>
</dbReference>
<dbReference type="Gene3D" id="3.40.50.2300">
    <property type="match status" value="1"/>
</dbReference>
<sequence>MNPLRIVLADDQVMIRSGLRALITAEPDLTVVAEADNGEQALAAAREHRPDVVVMDIRMPRLDGLAATRAIAADDTLAQVKVLVLTTFDDDELVFEAIRGGAAGYLLKDAEPTDLLRGIRLAAAGDALLAPQAARRLIAAFAAGGSPTGPTQRALGLLTDREREIVALVGRGLSNHEIADRLVISPATARTHVSRAMIKLAARDRAQVVVFAYESGLVRPGRSG</sequence>
<evidence type="ECO:0000256" key="3">
    <source>
        <dbReference type="ARBA" id="ARBA00023125"/>
    </source>
</evidence>
<dbReference type="Pfam" id="PF00196">
    <property type="entry name" value="GerE"/>
    <property type="match status" value="1"/>
</dbReference>
<feature type="domain" description="Response regulatory" evidence="7">
    <location>
        <begin position="5"/>
        <end position="123"/>
    </location>
</feature>
<dbReference type="RefSeq" id="WP_281283256.1">
    <property type="nucleotide sequence ID" value="NZ_CP144375.1"/>
</dbReference>
<evidence type="ECO:0000256" key="1">
    <source>
        <dbReference type="ARBA" id="ARBA00022553"/>
    </source>
</evidence>
<dbReference type="AlphaFoldDB" id="A0A3E0GVZ7"/>
<dbReference type="GO" id="GO:0003677">
    <property type="term" value="F:DNA binding"/>
    <property type="evidence" value="ECO:0007669"/>
    <property type="project" value="UniProtKB-KW"/>
</dbReference>
<name>A0A3E0GVZ7_9PSEU</name>
<organism evidence="8 9">
    <name type="scientific">Kutzneria buriramensis</name>
    <dbReference type="NCBI Taxonomy" id="1045776"/>
    <lineage>
        <taxon>Bacteria</taxon>
        <taxon>Bacillati</taxon>
        <taxon>Actinomycetota</taxon>
        <taxon>Actinomycetes</taxon>
        <taxon>Pseudonocardiales</taxon>
        <taxon>Pseudonocardiaceae</taxon>
        <taxon>Kutzneria</taxon>
    </lineage>
</organism>
<feature type="modified residue" description="4-aspartylphosphate" evidence="5">
    <location>
        <position position="56"/>
    </location>
</feature>
<proteinExistence type="predicted"/>
<keyword evidence="4" id="KW-0804">Transcription</keyword>
<evidence type="ECO:0000259" key="7">
    <source>
        <dbReference type="PROSITE" id="PS50110"/>
    </source>
</evidence>
<dbReference type="CDD" id="cd06170">
    <property type="entry name" value="LuxR_C_like"/>
    <property type="match status" value="1"/>
</dbReference>
<dbReference type="SUPFAM" id="SSF46894">
    <property type="entry name" value="C-terminal effector domain of the bipartite response regulators"/>
    <property type="match status" value="1"/>
</dbReference>
<dbReference type="SMART" id="SM00448">
    <property type="entry name" value="REC"/>
    <property type="match status" value="1"/>
</dbReference>
<keyword evidence="3 8" id="KW-0238">DNA-binding</keyword>
<evidence type="ECO:0000256" key="4">
    <source>
        <dbReference type="ARBA" id="ARBA00023163"/>
    </source>
</evidence>
<evidence type="ECO:0000313" key="8">
    <source>
        <dbReference type="EMBL" id="REH27673.1"/>
    </source>
</evidence>
<keyword evidence="2" id="KW-0805">Transcription regulation</keyword>
<dbReference type="EMBL" id="QUNO01000029">
    <property type="protein sequence ID" value="REH27673.1"/>
    <property type="molecule type" value="Genomic_DNA"/>
</dbReference>
<dbReference type="GO" id="GO:0000160">
    <property type="term" value="P:phosphorelay signal transduction system"/>
    <property type="evidence" value="ECO:0007669"/>
    <property type="project" value="InterPro"/>
</dbReference>
<dbReference type="InterPro" id="IPR011006">
    <property type="entry name" value="CheY-like_superfamily"/>
</dbReference>
<dbReference type="InterPro" id="IPR016032">
    <property type="entry name" value="Sig_transdc_resp-reg_C-effctor"/>
</dbReference>
<dbReference type="PANTHER" id="PTHR43214:SF24">
    <property type="entry name" value="TRANSCRIPTIONAL REGULATORY PROTEIN NARL-RELATED"/>
    <property type="match status" value="1"/>
</dbReference>
<dbReference type="PANTHER" id="PTHR43214">
    <property type="entry name" value="TWO-COMPONENT RESPONSE REGULATOR"/>
    <property type="match status" value="1"/>
</dbReference>
<protein>
    <submittedName>
        <fullName evidence="8">DNA-binding NarL/FixJ family response regulator</fullName>
    </submittedName>
</protein>
<comment type="caution">
    <text evidence="8">The sequence shown here is derived from an EMBL/GenBank/DDBJ whole genome shotgun (WGS) entry which is preliminary data.</text>
</comment>
<dbReference type="Proteomes" id="UP000256269">
    <property type="component" value="Unassembled WGS sequence"/>
</dbReference>
<dbReference type="PROSITE" id="PS50043">
    <property type="entry name" value="HTH_LUXR_2"/>
    <property type="match status" value="1"/>
</dbReference>
<evidence type="ECO:0000259" key="6">
    <source>
        <dbReference type="PROSITE" id="PS50043"/>
    </source>
</evidence>
<dbReference type="InterPro" id="IPR039420">
    <property type="entry name" value="WalR-like"/>
</dbReference>
<dbReference type="Pfam" id="PF00072">
    <property type="entry name" value="Response_reg"/>
    <property type="match status" value="1"/>
</dbReference>
<dbReference type="SMART" id="SM00421">
    <property type="entry name" value="HTH_LUXR"/>
    <property type="match status" value="1"/>
</dbReference>
<keyword evidence="1 5" id="KW-0597">Phosphoprotein</keyword>
<dbReference type="InterPro" id="IPR000792">
    <property type="entry name" value="Tscrpt_reg_LuxR_C"/>
</dbReference>
<gene>
    <name evidence="8" type="ORF">BCF44_12961</name>
</gene>
<dbReference type="PRINTS" id="PR00038">
    <property type="entry name" value="HTHLUXR"/>
</dbReference>